<dbReference type="EMBL" id="CP075371">
    <property type="protein sequence ID" value="QVT80147.1"/>
    <property type="molecule type" value="Genomic_DNA"/>
</dbReference>
<organism evidence="1 2">
    <name type="scientific">Nocardioides aquaticus</name>
    <dbReference type="NCBI Taxonomy" id="160826"/>
    <lineage>
        <taxon>Bacteria</taxon>
        <taxon>Bacillati</taxon>
        <taxon>Actinomycetota</taxon>
        <taxon>Actinomycetes</taxon>
        <taxon>Propionibacteriales</taxon>
        <taxon>Nocardioidaceae</taxon>
        <taxon>Nocardioides</taxon>
    </lineage>
</organism>
<name>A0ABX8ELZ7_9ACTN</name>
<reference evidence="1 2" key="1">
    <citation type="submission" date="2021-05" db="EMBL/GenBank/DDBJ databases">
        <title>Complete genome of Nocardioides aquaticus KCTC 9944T isolated from meromictic and hypersaline Ekho Lake, Antarctica.</title>
        <authorList>
            <person name="Hwang K."/>
            <person name="Kim K.M."/>
            <person name="Choe H."/>
        </authorList>
    </citation>
    <scope>NUCLEOTIDE SEQUENCE [LARGE SCALE GENOMIC DNA]</scope>
    <source>
        <strain evidence="1 2">KCTC 9944</strain>
    </source>
</reference>
<dbReference type="Proteomes" id="UP000679307">
    <property type="component" value="Chromosome"/>
</dbReference>
<evidence type="ECO:0000313" key="2">
    <source>
        <dbReference type="Proteomes" id="UP000679307"/>
    </source>
</evidence>
<protein>
    <submittedName>
        <fullName evidence="1">Uncharacterized protein</fullName>
    </submittedName>
</protein>
<accession>A0ABX8ELZ7</accession>
<keyword evidence="2" id="KW-1185">Reference proteome</keyword>
<sequence length="168" mass="18249">MTFGPQVFPTYARVRFLPDPTAPGQSESDVDVDAPDDLDVVRDVVTVLAAHTRTPDDVYFCLWDGWGTPPGLEGRPKVAVPNRLFFMFRGALADIGDWGTPRMEHAVVGHTPPPAFIWPADHAWCFAFDVDPHYAGIGGAAAAVADLIGHPTLDAVEADPEKAQPLYR</sequence>
<gene>
    <name evidence="1" type="ORF">ENKNEFLB_02538</name>
</gene>
<evidence type="ECO:0000313" key="1">
    <source>
        <dbReference type="EMBL" id="QVT80147.1"/>
    </source>
</evidence>
<proteinExistence type="predicted"/>